<feature type="chain" id="PRO_5046407032" evidence="2">
    <location>
        <begin position="34"/>
        <end position="219"/>
    </location>
</feature>
<keyword evidence="1" id="KW-0472">Membrane</keyword>
<feature type="signal peptide" evidence="2">
    <location>
        <begin position="1"/>
        <end position="33"/>
    </location>
</feature>
<accession>A0ABY3R9N3</accession>
<feature type="transmembrane region" description="Helical" evidence="1">
    <location>
        <begin position="83"/>
        <end position="99"/>
    </location>
</feature>
<gene>
    <name evidence="3" type="ORF">LQG66_33405</name>
</gene>
<dbReference type="EMBL" id="CP088156">
    <property type="protein sequence ID" value="UFZ04036.1"/>
    <property type="molecule type" value="Genomic_DNA"/>
</dbReference>
<dbReference type="RefSeq" id="WP_231320048.1">
    <property type="nucleotide sequence ID" value="NZ_CP088156.1"/>
</dbReference>
<evidence type="ECO:0000313" key="4">
    <source>
        <dbReference type="Proteomes" id="UP001431010"/>
    </source>
</evidence>
<keyword evidence="1" id="KW-1133">Transmembrane helix</keyword>
<name>A0ABY3R9N3_9BRAD</name>
<evidence type="ECO:0000313" key="3">
    <source>
        <dbReference type="EMBL" id="UFZ04036.1"/>
    </source>
</evidence>
<keyword evidence="2" id="KW-0732">Signal</keyword>
<reference evidence="3" key="1">
    <citation type="journal article" date="2024" name="Antonie Van Leeuwenhoek">
        <title>Bradyrhizobium ontarionense sp. nov., a novel bacterial symbiont isolated from Aeschynomene indica (Indian jointvetch), harbours photosynthesis, nitrogen fixation and nitrous oxide (N2O) reductase genes.</title>
        <authorList>
            <person name="Bromfield E.S.P."/>
            <person name="Cloutier S."/>
        </authorList>
    </citation>
    <scope>NUCLEOTIDE SEQUENCE</scope>
    <source>
        <strain evidence="3">A19</strain>
    </source>
</reference>
<protein>
    <submittedName>
        <fullName evidence="3">Uncharacterized protein</fullName>
    </submittedName>
</protein>
<keyword evidence="4" id="KW-1185">Reference proteome</keyword>
<sequence>MTARSRCRAIARRALCCLIVAAAIIMVAAPARAHHPRPADGALIGVAVPAIGHGEMLVVARYRSDILDLAQRQVRTDPTLRRLAGFVSLQYFACLWGLVPGSLTDEASPFNECSHAYVAGTRALLAHMATMPGDQSAAKALEARIAADIAADPIFAALCSNSSETFDSGVIVGPEWRLAPSHGPTVLTCLSLLGLAVAGAWLLSRCFPAAHRRTSSGAA</sequence>
<feature type="transmembrane region" description="Helical" evidence="1">
    <location>
        <begin position="43"/>
        <end position="62"/>
    </location>
</feature>
<proteinExistence type="predicted"/>
<evidence type="ECO:0000256" key="1">
    <source>
        <dbReference type="SAM" id="Phobius"/>
    </source>
</evidence>
<organism evidence="3 4">
    <name type="scientific">Bradyrhizobium ontarionense</name>
    <dbReference type="NCBI Taxonomy" id="2898149"/>
    <lineage>
        <taxon>Bacteria</taxon>
        <taxon>Pseudomonadati</taxon>
        <taxon>Pseudomonadota</taxon>
        <taxon>Alphaproteobacteria</taxon>
        <taxon>Hyphomicrobiales</taxon>
        <taxon>Nitrobacteraceae</taxon>
        <taxon>Bradyrhizobium</taxon>
    </lineage>
</organism>
<dbReference type="Proteomes" id="UP001431010">
    <property type="component" value="Chromosome"/>
</dbReference>
<keyword evidence="1" id="KW-0812">Transmembrane</keyword>
<evidence type="ECO:0000256" key="2">
    <source>
        <dbReference type="SAM" id="SignalP"/>
    </source>
</evidence>
<feature type="transmembrane region" description="Helical" evidence="1">
    <location>
        <begin position="185"/>
        <end position="203"/>
    </location>
</feature>